<evidence type="ECO:0000259" key="6">
    <source>
        <dbReference type="Pfam" id="PF00881"/>
    </source>
</evidence>
<gene>
    <name evidence="7" type="ORF">PQ465_08870</name>
</gene>
<dbReference type="PANTHER" id="PTHR43673">
    <property type="entry name" value="NAD(P)H NITROREDUCTASE YDGI-RELATED"/>
    <property type="match status" value="1"/>
</dbReference>
<dbReference type="Pfam" id="PF00881">
    <property type="entry name" value="Nitroreductase"/>
    <property type="match status" value="1"/>
</dbReference>
<comment type="cofactor">
    <cofactor evidence="1">
        <name>FMN</name>
        <dbReference type="ChEBI" id="CHEBI:58210"/>
    </cofactor>
</comment>
<evidence type="ECO:0000256" key="1">
    <source>
        <dbReference type="ARBA" id="ARBA00001917"/>
    </source>
</evidence>
<organism evidence="7 8">
    <name type="scientific">Sphingobacterium oryzagri</name>
    <dbReference type="NCBI Taxonomy" id="3025669"/>
    <lineage>
        <taxon>Bacteria</taxon>
        <taxon>Pseudomonadati</taxon>
        <taxon>Bacteroidota</taxon>
        <taxon>Sphingobacteriia</taxon>
        <taxon>Sphingobacteriales</taxon>
        <taxon>Sphingobacteriaceae</taxon>
        <taxon>Sphingobacterium</taxon>
    </lineage>
</organism>
<accession>A0ABY7WLJ3</accession>
<keyword evidence="4" id="KW-0288">FMN</keyword>
<dbReference type="Proteomes" id="UP001221558">
    <property type="component" value="Chromosome"/>
</dbReference>
<protein>
    <submittedName>
        <fullName evidence="7">Nitroreductase family protein</fullName>
    </submittedName>
</protein>
<reference evidence="7 8" key="1">
    <citation type="submission" date="2023-02" db="EMBL/GenBank/DDBJ databases">
        <title>Genome sequence of Sphingobacterium sp. KACC 22765.</title>
        <authorList>
            <person name="Kim S."/>
            <person name="Heo J."/>
            <person name="Kwon S.-W."/>
        </authorList>
    </citation>
    <scope>NUCLEOTIDE SEQUENCE [LARGE SCALE GENOMIC DNA]</scope>
    <source>
        <strain evidence="7 8">KACC 22765</strain>
    </source>
</reference>
<dbReference type="InterPro" id="IPR000415">
    <property type="entry name" value="Nitroreductase-like"/>
</dbReference>
<name>A0ABY7WLJ3_9SPHI</name>
<evidence type="ECO:0000313" key="8">
    <source>
        <dbReference type="Proteomes" id="UP001221558"/>
    </source>
</evidence>
<dbReference type="InterPro" id="IPR029479">
    <property type="entry name" value="Nitroreductase"/>
</dbReference>
<keyword evidence="5" id="KW-0560">Oxidoreductase</keyword>
<evidence type="ECO:0000256" key="4">
    <source>
        <dbReference type="ARBA" id="ARBA00022643"/>
    </source>
</evidence>
<dbReference type="SUPFAM" id="SSF55469">
    <property type="entry name" value="FMN-dependent nitroreductase-like"/>
    <property type="match status" value="1"/>
</dbReference>
<comment type="similarity">
    <text evidence="2">Belongs to the nitroreductase family.</text>
</comment>
<sequence length="210" mass="23669">MSLLEDLQWRYATKKMNGVAVEQTKVDYITEAARLAPTSSGLHPFRVIEITDPALKAKIQPIAYNQSQIVDASHLLVFAAYDEYTKERVDTVFEQQENERGLPKGFADDYKNQLFSKFQQQTTQQHFEHAARQAYIGFGLAIAAAAEQKVDATPMEGFDSAALDQLLDLASFGLKSVTILALGYRDNENDWLVNLKKVRFAKEDFVLNLS</sequence>
<proteinExistence type="inferred from homology"/>
<evidence type="ECO:0000256" key="3">
    <source>
        <dbReference type="ARBA" id="ARBA00022630"/>
    </source>
</evidence>
<keyword evidence="8" id="KW-1185">Reference proteome</keyword>
<dbReference type="PANTHER" id="PTHR43673:SF2">
    <property type="entry name" value="NITROREDUCTASE"/>
    <property type="match status" value="1"/>
</dbReference>
<keyword evidence="3" id="KW-0285">Flavoprotein</keyword>
<feature type="domain" description="Nitroreductase" evidence="6">
    <location>
        <begin position="8"/>
        <end position="184"/>
    </location>
</feature>
<evidence type="ECO:0000256" key="2">
    <source>
        <dbReference type="ARBA" id="ARBA00007118"/>
    </source>
</evidence>
<evidence type="ECO:0000313" key="7">
    <source>
        <dbReference type="EMBL" id="WDF70471.1"/>
    </source>
</evidence>
<evidence type="ECO:0000256" key="5">
    <source>
        <dbReference type="ARBA" id="ARBA00023002"/>
    </source>
</evidence>
<dbReference type="RefSeq" id="WP_274269177.1">
    <property type="nucleotide sequence ID" value="NZ_CP117880.1"/>
</dbReference>
<dbReference type="Gene3D" id="3.40.109.10">
    <property type="entry name" value="NADH Oxidase"/>
    <property type="match status" value="1"/>
</dbReference>
<dbReference type="EMBL" id="CP117880">
    <property type="protein sequence ID" value="WDF70471.1"/>
    <property type="molecule type" value="Genomic_DNA"/>
</dbReference>